<dbReference type="EMBL" id="AP019367">
    <property type="protein sequence ID" value="BBH50679.1"/>
    <property type="molecule type" value="Genomic_DNA"/>
</dbReference>
<dbReference type="KEGG" id="pcat:Pcatena_12660"/>
<organism evidence="3 4">
    <name type="scientific">Parolsenella catena</name>
    <dbReference type="NCBI Taxonomy" id="2003188"/>
    <lineage>
        <taxon>Bacteria</taxon>
        <taxon>Bacillati</taxon>
        <taxon>Actinomycetota</taxon>
        <taxon>Coriobacteriia</taxon>
        <taxon>Coriobacteriales</taxon>
        <taxon>Atopobiaceae</taxon>
        <taxon>Parolsenella</taxon>
    </lineage>
</organism>
<proteinExistence type="predicted"/>
<gene>
    <name evidence="3" type="ORF">Pcatena_12660</name>
</gene>
<keyword evidence="4" id="KW-1185">Reference proteome</keyword>
<sequence length="231" mass="23138">MRRRARIATSAACGVAAALLAMGGVQSARADVQRERSELLERYGGEVASLVIARRELASGSVVSESDVEQRDWLADLAPEGAFTSVGDIVGSRLTSPVAKGAPLTRLSIASGEGDVEVPEGRVAVSVRAGERAGIPLDVASGARVLVYEAADGGVRLVCGDALVLGGSSTRSSSDASLTLAVYPDEVSGVLTASAAGALRVVLPADDVAVEPAAVDGGAPTSVAPETGGES</sequence>
<dbReference type="Pfam" id="PF08666">
    <property type="entry name" value="SAF"/>
    <property type="match status" value="1"/>
</dbReference>
<dbReference type="SMART" id="SM00858">
    <property type="entry name" value="SAF"/>
    <property type="match status" value="1"/>
</dbReference>
<dbReference type="OrthoDB" id="3177887at2"/>
<dbReference type="Gene3D" id="3.90.1210.10">
    <property type="entry name" value="Antifreeze-like/N-acetylneuraminic acid synthase C-terminal domain"/>
    <property type="match status" value="1"/>
</dbReference>
<feature type="signal peptide" evidence="1">
    <location>
        <begin position="1"/>
        <end position="30"/>
    </location>
</feature>
<dbReference type="RefSeq" id="WP_126422683.1">
    <property type="nucleotide sequence ID" value="NZ_AP019367.1"/>
</dbReference>
<dbReference type="AlphaFoldDB" id="A0A3G9K8R5"/>
<accession>A0A3G9K8R5</accession>
<evidence type="ECO:0000313" key="4">
    <source>
        <dbReference type="Proteomes" id="UP000273154"/>
    </source>
</evidence>
<feature type="chain" id="PRO_5018272625" description="SAF domain-containing protein" evidence="1">
    <location>
        <begin position="31"/>
        <end position="231"/>
    </location>
</feature>
<protein>
    <recommendedName>
        <fullName evidence="2">SAF domain-containing protein</fullName>
    </recommendedName>
</protein>
<name>A0A3G9K8R5_9ACTN</name>
<keyword evidence="1" id="KW-0732">Signal</keyword>
<evidence type="ECO:0000313" key="3">
    <source>
        <dbReference type="EMBL" id="BBH50679.1"/>
    </source>
</evidence>
<dbReference type="GeneID" id="88849402"/>
<dbReference type="Proteomes" id="UP000273154">
    <property type="component" value="Chromosome"/>
</dbReference>
<evidence type="ECO:0000256" key="1">
    <source>
        <dbReference type="SAM" id="SignalP"/>
    </source>
</evidence>
<dbReference type="CDD" id="cd11614">
    <property type="entry name" value="SAF_CpaB_FlgA_like"/>
    <property type="match status" value="1"/>
</dbReference>
<dbReference type="InterPro" id="IPR013974">
    <property type="entry name" value="SAF"/>
</dbReference>
<evidence type="ECO:0000259" key="2">
    <source>
        <dbReference type="SMART" id="SM00858"/>
    </source>
</evidence>
<feature type="domain" description="SAF" evidence="2">
    <location>
        <begin position="48"/>
        <end position="110"/>
    </location>
</feature>
<reference evidence="4" key="1">
    <citation type="submission" date="2018-11" db="EMBL/GenBank/DDBJ databases">
        <title>Comparative genomics of Parolsenella catena and Libanicoccus massiliensis: Reclassification of Libanicoccus massiliensis as Parolsenella massiliensis comb. nov.</title>
        <authorList>
            <person name="Sakamoto M."/>
            <person name="Ikeyama N."/>
            <person name="Murakami T."/>
            <person name="Mori H."/>
            <person name="Yuki M."/>
            <person name="Ohkuma M."/>
        </authorList>
    </citation>
    <scope>NUCLEOTIDE SEQUENCE [LARGE SCALE GENOMIC DNA]</scope>
    <source>
        <strain evidence="4">JCM 31932</strain>
    </source>
</reference>